<organism evidence="5 6">
    <name type="scientific">Flavobacterium luteum</name>
    <dbReference type="NCBI Taxonomy" id="2026654"/>
    <lineage>
        <taxon>Bacteria</taxon>
        <taxon>Pseudomonadati</taxon>
        <taxon>Bacteroidota</taxon>
        <taxon>Flavobacteriia</taxon>
        <taxon>Flavobacteriales</taxon>
        <taxon>Flavobacteriaceae</taxon>
        <taxon>Flavobacterium</taxon>
    </lineage>
</organism>
<dbReference type="NCBIfam" id="TIGR02543">
    <property type="entry name" value="List_Bact_rpt"/>
    <property type="match status" value="5"/>
</dbReference>
<dbReference type="Gene3D" id="2.60.40.4270">
    <property type="entry name" value="Listeria-Bacteroides repeat domain"/>
    <property type="match status" value="8"/>
</dbReference>
<sequence length="3557" mass="364055">MNNFTQAFYTTKSKLTSLVLLVFFALMLVPELATAQPWTYDFGSGTGTANNANSGTGLTTFFSTTVSPATATPSGGGTYRVRVGAAGGSIVAANPGTTLGTNTELQLNAATSAATNKLGIYDWTTPSTVAYLKTKIRTTGSATGVLNISMGNSTMANDSQSYTAHYANSLVSLTLTYTAGALTVVRRNGGSNTSVTGSGLAKDTNQIVEIYANNGAGTANYTISGTGYTLATKTWDLWVDGTRVVTNAATAGGGSVTNLTAVGFFAETSSTNNAFMYIDDIEYSNALPSVTNYTVTFDGNTSTGGSTATQTIAQGASANLTANGYTKTGNVFAGWATTAGGAVAYADGASYTMGSANVTLFAKWTPTYTVTFDGNTSTGGSTATQTIAQAASANLTSNGYTKTGYAFAGWATTAGGAVAYANNASYTMGSANVTLFAKWTANNNTLSFNGNTNTGGSTASQTIASDASATLTTNGFTKTGYTFAGWATTAGGAVAYADGASYTMGTANATLFAKWTANNNTLSFNGNSEDSGSTASQTIATAASATLNSNGFVKAGFSFGGWSTTLGGALAYADGASYTMGTADATLYAIWTSATTHDITFDANTGTGTMANQTIAEGNTAALTANAFTKTGYTFAGWATTAGGAVAYANSANYTMGLVDVTLYAKWTANNNTLSFNGNTNTGGSTTSQTIATDATATLNSNGFTKTGYTFAGWATTAGGVVAFADGASYTMGTANATLFAKWTANNNTITFDGNTSTGGSTTSQVIATAASANLNANGYTKAGFTFAGWATTAGGVVAFADGASYTMGTANVTLFAKWTAITYTITFDGNTNTGGSTASQSIASGSSANLTANGFTKTGFVFAGWSTTAGGAVAFANQASYTMGTADLTLYAQWNQVVFYETMGSSSNVIAATYTGYSTFPSGTFTYAGTNSGVVGTSTSIQTTNPSSGTLPNGFTASGTSNVQLAVSTTRYVEFGGIDTETFSNLLLSFNVWRSTTSAAGSTGLVVEVSTDGITYSPVTYTALGTTASTYYFRTSASVIPSTTNLRIRFSNTTAAATEYRIDDVLLSGTRIQESEIVVRGNNVIIPGDDTNTAATGDDTDFGSVVAPGTASQAKTFTIQNKGALALNLTGTPRVRVTGANAADFTVTTQPSTPVAAGTVNTTATSTTITPATTTFVVTFDPSAASVRTAQIEIDSNDSSEPTYTYNIQGTGINSNTSDIVADSGFTPPTNIAYGSYQGSPATAANSLPVFQFIIEDGGGVVDDADNVGTRLTDIAFNVTSGFAAISSAALMSGGVKVNTSEPTIASNTITFAGLPNTAAFTTADFGTKTLTLQLTFASTVTDNTLIRMAVSSATAAATGSGFAAADAGGATSSTVATNNKIAVVADRLAFVTNPVAYRAINVAMPAITVSANDGNGNRDLDFTTSVTVTSSGTLTGTTVAASGVTNGLATFNATSIVHTALGTGLKLTAAASGISGGPYESSAFEIGDYAYVTGDFRTNSTTITWGGGSATGNFQTFNATTNIWSGTAQPSVSIDNTVTVWVRNGHTVTIGTAISGGATSSNLKVLSGGAVISANTYRINSLYIYSGGTFTYTANPLTINNNFDIEDNGTFNYQYPSNPADAVAMWNGVENFRPLSNFVIKSCDAAAGILPPAASPNSTIGSAVISNNTVLGVTAYFGNLIIDTGSGNTPTRLSTGGNLSSATNYLTHNDLIFRTGASMPITNNASTFIIGRNILFDTAFASTITGTTSAVSPTITVKGSILGTSGSTNGFTLLNSTTAGSGFTLNVDGDIIYNGSGAGSLSTNLNGGTNTAGSAGTVTVNLKGDLKFTSTNTLRASSSTIPPTTTNFNFVSGGNGSTAATTQTIDIASTAATENNGISFRATGSYVKLINQNLDLGTNASFALTNATATLDFGFDGIYDSPTNLSAGTTGLNIVNVSGATGTTFSFANGSTLKITSNKGLLSTTAFGNVQTNTRTYTNQTATNFQYIGRVNQETGDVLVSSSNSKNILCDLNTSALTLTLTNSAAVSASSANGLYIKNGIFIETDAANMTGAGPLKIDATGTYRSAVVTTTDNFPRITGTRTFATGSTIELNAAVGTEQTLRGGLNYKNVIFSNGGTKKLSSATANIDGTATIKDAAIVNAENNTFGDYDTTILAMTDSSRLILAKAATVPDMGRYNLTGGTIEFAGNSPSHRMRGPIYSLITTSTPPNPINVSTPYNNVVISGANVNGGSGNYTFRSGASFTVNAAIVSPATPEAVFSVTNQEIQAETTGVTVNINGKFVTADADGFSGSANASVNPTGITVALGAASTIEYNGSLAQTLSSRSDYANLIVNNSSATGVTTNGNVTLSGTLTLTDGLVNPGTASDVVAVTNATTPISGGSATEYVNGKLRITFAGTDISRTFPVGKDGVYRPVTFTYPGLVTSRTATIEQFESAYPGTIPANTTITRFGNRYWNVTQSSTGAAYKVQLAGSGVTPTGTVQMLRRDGASDTSNPTTTPNYTNTTAFAATNASNDVALGETAIPLTITGITSANDKQYDGNTTATVNGTAALSGIISGDTVFLLGTPAYNFDTINIGTAKPVALTGYTLSGAQAGAYVLPTPNQRPGLTADITPIVLTPSFSATAITKVYDTDKIVKPALTTANFNLSGILPLEVVTVINTGNATYDNRNVPGSPTKTVTASGLTLGGANASNYTLSTTTISEAVGTITPFGLTISGATSLSKEYDTTTAATITGGDLGAQVLGTDEVLLIQKGTFPTKNAGGPYVVTAAIELAGAQKDNYYIITQPTVPNASISQKEVTIINLATADKVYDKTNTAILSVVPATELQGEYPSDTANLSFTPSGYYASANVGNWTITSTTELTGSEKDNYILTQPEFTQKKDITPVGLTVTGITADNKVYDGNTDAVINTAGATLSGVLPGETAGVVLSTAGATGAFDTKDFGTGKTVTISGLSISGANAGNYNINATTTTANIAVRPITITATNQIKCAGGAFSGSGDLNVGFTKNYNVAGDILSVTLTVIGNDGSLAGSYPLRPSLATPGSSNYDITYEDGTLTVNQSPTATISGTVATCFGSSPQVTFTGANGLGTTGLGGTLQYEFTYKVGALGTPTTITTVAGSASTFIVAPTTVVGAVDYILISVRDIVSTCSNASTPGTATVTTGICTQIRAAQCGQFVPTIDTVIQANPVPGATQYRFEITLTTAPNTVTLYTWPNSYFNPTTVLPGGGLAYGKEYSIRVKPFIGATEYPYGSACIVKAPLVAPTPALTTTIRPTQCGKTLPFIDTVIQASPVATATRYEFEVTDASGVRPIVSTTNYYFYPITGLVGGVAYDTDYSIRVRTFTGVGGVTPLTAWGAACMVRTPGVPFSKLVTSQCNKTLTTLTPTLFAGTVLLVDGYRFRIRLQSNPLISRVVERLTGNLSSLTAAQLPGGYAPGTTYLVDVAVRYNGLWQESYGGDVCTITTPIARMNAAQVENIFNVKAFPNPFASHFSLDIESSSDALVEMKVYDMIGRQLEAKQATVSELSTREIGRNYPSGVYNVVVSQGDKVKSIRMVKR</sequence>
<reference evidence="5 6" key="1">
    <citation type="submission" date="2019-09" db="EMBL/GenBank/DDBJ databases">
        <title>Flavobacterium sp. nov., isolated from glacier ice.</title>
        <authorList>
            <person name="Liu Q."/>
        </authorList>
    </citation>
    <scope>NUCLEOTIDE SEQUENCE [LARGE SCALE GENOMIC DNA]</scope>
    <source>
        <strain evidence="5 6">NBRC 112527</strain>
    </source>
</reference>
<dbReference type="InterPro" id="IPR013378">
    <property type="entry name" value="InlB-like_B-rpt"/>
</dbReference>
<accession>A0A7J5ADG8</accession>
<evidence type="ECO:0000313" key="6">
    <source>
        <dbReference type="Proteomes" id="UP000490922"/>
    </source>
</evidence>
<evidence type="ECO:0000256" key="2">
    <source>
        <dbReference type="ARBA" id="ARBA00022729"/>
    </source>
</evidence>
<dbReference type="Pfam" id="PF09479">
    <property type="entry name" value="Flg_new"/>
    <property type="match status" value="8"/>
</dbReference>
<dbReference type="NCBIfam" id="TIGR04183">
    <property type="entry name" value="Por_Secre_tail"/>
    <property type="match status" value="1"/>
</dbReference>
<evidence type="ECO:0000259" key="4">
    <source>
        <dbReference type="Pfam" id="PF18657"/>
    </source>
</evidence>
<proteinExistence type="predicted"/>
<feature type="domain" description="YDG" evidence="4">
    <location>
        <begin position="2798"/>
        <end position="2876"/>
    </location>
</feature>
<dbReference type="EMBL" id="WAEM01000005">
    <property type="protein sequence ID" value="KAB1155614.1"/>
    <property type="molecule type" value="Genomic_DNA"/>
</dbReference>
<dbReference type="OrthoDB" id="1652165at2"/>
<evidence type="ECO:0000313" key="5">
    <source>
        <dbReference type="EMBL" id="KAB1155614.1"/>
    </source>
</evidence>
<keyword evidence="6" id="KW-1185">Reference proteome</keyword>
<dbReference type="GO" id="GO:0030313">
    <property type="term" value="C:cell envelope"/>
    <property type="evidence" value="ECO:0007669"/>
    <property type="project" value="UniProtKB-SubCell"/>
</dbReference>
<evidence type="ECO:0000256" key="3">
    <source>
        <dbReference type="SAM" id="SignalP"/>
    </source>
</evidence>
<dbReference type="InterPro" id="IPR041248">
    <property type="entry name" value="YDG"/>
</dbReference>
<feature type="signal peptide" evidence="3">
    <location>
        <begin position="1"/>
        <end position="35"/>
    </location>
</feature>
<feature type="domain" description="YDG" evidence="4">
    <location>
        <begin position="2714"/>
        <end position="2788"/>
    </location>
</feature>
<feature type="domain" description="YDG" evidence="4">
    <location>
        <begin position="2526"/>
        <end position="2604"/>
    </location>
</feature>
<dbReference type="InterPro" id="IPR042229">
    <property type="entry name" value="Listeria/Bacterioides_rpt_sf"/>
</dbReference>
<comment type="subcellular location">
    <subcellularLocation>
        <location evidence="1">Cell envelope</location>
    </subcellularLocation>
</comment>
<dbReference type="Pfam" id="PF18657">
    <property type="entry name" value="YDG"/>
    <property type="match status" value="5"/>
</dbReference>
<gene>
    <name evidence="5" type="ORF">F6464_10905</name>
</gene>
<dbReference type="RefSeq" id="WP_151107842.1">
    <property type="nucleotide sequence ID" value="NZ_WAEM01000005.1"/>
</dbReference>
<keyword evidence="2 3" id="KW-0732">Signal</keyword>
<name>A0A7J5ADG8_9FLAO</name>
<evidence type="ECO:0000256" key="1">
    <source>
        <dbReference type="ARBA" id="ARBA00004196"/>
    </source>
</evidence>
<feature type="domain" description="YDG" evidence="4">
    <location>
        <begin position="2624"/>
        <end position="2702"/>
    </location>
</feature>
<protein>
    <submittedName>
        <fullName evidence="5">T9SS type A sorting domain-containing protein</fullName>
    </submittedName>
</protein>
<dbReference type="InterPro" id="IPR026444">
    <property type="entry name" value="Secre_tail"/>
</dbReference>
<feature type="domain" description="YDG" evidence="4">
    <location>
        <begin position="2886"/>
        <end position="2972"/>
    </location>
</feature>
<dbReference type="Proteomes" id="UP000490922">
    <property type="component" value="Unassembled WGS sequence"/>
</dbReference>
<comment type="caution">
    <text evidence="5">The sequence shown here is derived from an EMBL/GenBank/DDBJ whole genome shotgun (WGS) entry which is preliminary data.</text>
</comment>
<feature type="chain" id="PRO_5029441719" evidence="3">
    <location>
        <begin position="36"/>
        <end position="3557"/>
    </location>
</feature>